<dbReference type="SUPFAM" id="SSF46785">
    <property type="entry name" value="Winged helix' DNA-binding domain"/>
    <property type="match status" value="2"/>
</dbReference>
<comment type="similarity">
    <text evidence="1">Belongs to the UPF0502 family.</text>
</comment>
<dbReference type="OrthoDB" id="9784785at2"/>
<organism evidence="3 4">
    <name type="scientific">Plesiomonas shigelloides 302-73</name>
    <dbReference type="NCBI Taxonomy" id="1315976"/>
    <lineage>
        <taxon>Bacteria</taxon>
        <taxon>Pseudomonadati</taxon>
        <taxon>Pseudomonadota</taxon>
        <taxon>Gammaproteobacteria</taxon>
        <taxon>Enterobacterales</taxon>
        <taxon>Enterobacteriaceae</taxon>
        <taxon>Plesiomonas</taxon>
    </lineage>
</organism>
<dbReference type="EMBL" id="AQQO01000021">
    <property type="protein sequence ID" value="EON90171.1"/>
    <property type="molecule type" value="Genomic_DNA"/>
</dbReference>
<keyword evidence="4" id="KW-1185">Reference proteome</keyword>
<dbReference type="InterPro" id="IPR036390">
    <property type="entry name" value="WH_DNA-bd_sf"/>
</dbReference>
<evidence type="ECO:0000256" key="1">
    <source>
        <dbReference type="HAMAP-Rule" id="MF_01584"/>
    </source>
</evidence>
<sequence length="225" mass="25097">MKIQLTVKEARVIGCLLEKQITTPEQYPLSLNSLTTACNQKTNREPVVEWSEADVQDTVDALLKKRLLRDLSGFGNRVVKYEHRFCNSEFGNLKLSAQELALVCVLLLRGPQTAGELRTRTARLAEFSDVQQVEAVLEKLAARDDGPFVMRLAREPGKRECRYAQLFCTDDSLMADSTESTATVDTLGDPVRVAEQESRIQALEDEVAALREQLAALDARLSALE</sequence>
<dbReference type="RefSeq" id="WP_010861948.1">
    <property type="nucleotide sequence ID" value="NZ_KB944507.1"/>
</dbReference>
<dbReference type="Gene3D" id="1.10.10.10">
    <property type="entry name" value="Winged helix-like DNA-binding domain superfamily/Winged helix DNA-binding domain"/>
    <property type="match status" value="2"/>
</dbReference>
<proteinExistence type="inferred from homology"/>
<dbReference type="InterPro" id="IPR036388">
    <property type="entry name" value="WH-like_DNA-bd_sf"/>
</dbReference>
<dbReference type="PANTHER" id="PTHR38768">
    <property type="entry name" value="UPF0502 PROTEIN YCEH"/>
    <property type="match status" value="1"/>
</dbReference>
<dbReference type="HAMAP" id="MF_01584">
    <property type="entry name" value="UPF0502"/>
    <property type="match status" value="1"/>
</dbReference>
<dbReference type="Proteomes" id="UP000014012">
    <property type="component" value="Unassembled WGS sequence"/>
</dbReference>
<accession>R8AV45</accession>
<evidence type="ECO:0000313" key="4">
    <source>
        <dbReference type="Proteomes" id="UP000014012"/>
    </source>
</evidence>
<protein>
    <submittedName>
        <fullName evidence="3">Uncharacterized protein</fullName>
    </submittedName>
</protein>
<dbReference type="PANTHER" id="PTHR38768:SF1">
    <property type="entry name" value="UPF0502 PROTEIN YCEH"/>
    <property type="match status" value="1"/>
</dbReference>
<dbReference type="InterPro" id="IPR007432">
    <property type="entry name" value="DUF480"/>
</dbReference>
<gene>
    <name evidence="3" type="ORF">PLESHI_01542</name>
</gene>
<feature type="coiled-coil region" evidence="2">
    <location>
        <begin position="193"/>
        <end position="220"/>
    </location>
</feature>
<evidence type="ECO:0000313" key="3">
    <source>
        <dbReference type="EMBL" id="EON90171.1"/>
    </source>
</evidence>
<dbReference type="Pfam" id="PF04337">
    <property type="entry name" value="DUF480"/>
    <property type="match status" value="1"/>
</dbReference>
<comment type="caution">
    <text evidence="3">The sequence shown here is derived from an EMBL/GenBank/DDBJ whole genome shotgun (WGS) entry which is preliminary data.</text>
</comment>
<evidence type="ECO:0000256" key="2">
    <source>
        <dbReference type="SAM" id="Coils"/>
    </source>
</evidence>
<reference evidence="3 4" key="1">
    <citation type="journal article" date="2013" name="Genome Announc.">
        <title>Genome Sequence of Plesiomonas shigelloides Strain 302-73 (Serotype O1).</title>
        <authorList>
            <person name="Pique N."/>
            <person name="Aquilini E."/>
            <person name="Alioto T."/>
            <person name="Minana-Galbis D."/>
            <person name="Tomas J.M."/>
        </authorList>
    </citation>
    <scope>NUCLEOTIDE SEQUENCE [LARGE SCALE GENOMIC DNA]</scope>
    <source>
        <strain evidence="3 4">302-73</strain>
    </source>
</reference>
<dbReference type="AlphaFoldDB" id="R8AV45"/>
<name>R8AV45_PLESH</name>
<dbReference type="STRING" id="703.SAMEA2665130_01110"/>
<dbReference type="NCBIfam" id="NF008413">
    <property type="entry name" value="PRK11239.1"/>
    <property type="match status" value="1"/>
</dbReference>
<keyword evidence="2" id="KW-0175">Coiled coil</keyword>
<dbReference type="HOGENOM" id="CLU_057831_2_0_6"/>
<dbReference type="PATRIC" id="fig|1315976.3.peg.283"/>